<reference evidence="2" key="1">
    <citation type="journal article" date="2024" name="Front. Bioeng. Biotechnol.">
        <title>Genome-scale model development and genomic sequencing of the oleaginous clade Lipomyces.</title>
        <authorList>
            <person name="Czajka J.J."/>
            <person name="Han Y."/>
            <person name="Kim J."/>
            <person name="Mondo S.J."/>
            <person name="Hofstad B.A."/>
            <person name="Robles A."/>
            <person name="Haridas S."/>
            <person name="Riley R."/>
            <person name="LaButti K."/>
            <person name="Pangilinan J."/>
            <person name="Andreopoulos W."/>
            <person name="Lipzen A."/>
            <person name="Yan J."/>
            <person name="Wang M."/>
            <person name="Ng V."/>
            <person name="Grigoriev I.V."/>
            <person name="Spatafora J.W."/>
            <person name="Magnuson J.K."/>
            <person name="Baker S.E."/>
            <person name="Pomraning K.R."/>
        </authorList>
    </citation>
    <scope>NUCLEOTIDE SEQUENCE [LARGE SCALE GENOMIC DNA]</scope>
    <source>
        <strain evidence="2">CBS 10300</strain>
    </source>
</reference>
<dbReference type="Proteomes" id="UP001489719">
    <property type="component" value="Unassembled WGS sequence"/>
</dbReference>
<evidence type="ECO:0000313" key="1">
    <source>
        <dbReference type="EMBL" id="KAK9319755.1"/>
    </source>
</evidence>
<name>A0ACC3TGF9_9ASCO</name>
<proteinExistence type="predicted"/>
<dbReference type="EMBL" id="MU970164">
    <property type="protein sequence ID" value="KAK9319755.1"/>
    <property type="molecule type" value="Genomic_DNA"/>
</dbReference>
<evidence type="ECO:0000313" key="2">
    <source>
        <dbReference type="Proteomes" id="UP001489719"/>
    </source>
</evidence>
<gene>
    <name evidence="1" type="ORF">V1517DRAFT_331477</name>
</gene>
<protein>
    <submittedName>
        <fullName evidence="1">Muts domain V-domain-containing protein</fullName>
    </submittedName>
</protein>
<accession>A0ACC3TGF9</accession>
<organism evidence="1 2">
    <name type="scientific">Lipomyces orientalis</name>
    <dbReference type="NCBI Taxonomy" id="1233043"/>
    <lineage>
        <taxon>Eukaryota</taxon>
        <taxon>Fungi</taxon>
        <taxon>Dikarya</taxon>
        <taxon>Ascomycota</taxon>
        <taxon>Saccharomycotina</taxon>
        <taxon>Lipomycetes</taxon>
        <taxon>Lipomycetales</taxon>
        <taxon>Lipomycetaceae</taxon>
        <taxon>Lipomyces</taxon>
    </lineage>
</organism>
<comment type="caution">
    <text evidence="1">The sequence shown here is derived from an EMBL/GenBank/DDBJ whole genome shotgun (WGS) entry which is preliminary data.</text>
</comment>
<sequence>MSARKVKASAPPVGSQTSAKKQRTLASFFGAVGTKTKKETTRVTSHLDSDPVLEVDNESRSGQKNKLAQQALPSPTSPNTGSDVKVESSSPTSSGASTPTRRAKVLVRYKEDSDENAEDEFVSTRTQSRKRIKRTVNNASDDEFVPVAEDDSFEHMSQIDNDEEITEVSEKKLANVSKPSQPSSLASKFAANSSSTPTASATRKSETPKLKGDAKKKSFEAENEERYSWLVDVRDADGHPVGHPDYDPRTLYIPKSAWAKFTAFETQYWEVKSKMFDSVVFFKKGKFYELYENDADIAHSEFDLRLAGGGRANMRLAGVPEMSFDHWAASFIAKGYKVARVDQTETLLGKEMREKGGKKEEKIIRRELSCVLTGGTLVDETMLVDEMSTFCVAIKESTLETGAPNFGICFVDTATGAFSMTEIEDDADYNLFQTVIAQLRPKELILEKGCISSLAIRIIKNNTSPGTLWNYLKPRVEFWDEDIAFEELSRGAYFPAENLDDHTNWPEILKTVTEKPLALSAFGGLLWYLQWLKIDKELVTLGNFSWYDPVRMATSLVLDGQSLQNLEIFANSFDGGDQGTLFRLLNRCITPFGKRMLKTWVCHPLRDIRSINARLDAVELLNNSYDLQATLDKGLASLPDLERFASRIHAGKCKVKDFVRVIEGFEAIYEVIVKLQTEFELGGLLGKLIQNAPPLDECLAQWRDAFDRQKAKSDGLLIPERGVEEDFDCSQDNISRIEQEFADLLRGYKRQFKSQEITYKDSGKEIYLIEVPARIVSSIPKNWQQLSGTQKTKRFWSPEVRTLVRQMLEARETHKTIVSEMQMRLYAKFDKFYSHWIKAAQLVANLDCLLSLAKTSASLGSPSCRPVFIDDERSVLNFAELRHPCYSSEQEFIPNDILLGGASPNITLLTGANAAGKSTVLRMTCIAVIMAQIGCYVPAANACLTTVDRIMTRLGANDNIFAGQSTFYVELAETKKMLSQATSRSLLVLDELGRGGSSSDGFAIAESVLHHIATHVGSLGFFATHYGTLASSFDGHPEVEPKRMAILVDEEERKVTFLYRLENGVSPGSFGMHVASMCGIDKRIVDEAEIAATEFEHTSQVKKLLETTNDGQFIPLGLQSDFSWMIKLVEGQKNDVSVAHSVHTILKAIDRL</sequence>
<keyword evidence="2" id="KW-1185">Reference proteome</keyword>